<comment type="caution">
    <text evidence="2">The sequence shown here is derived from an EMBL/GenBank/DDBJ whole genome shotgun (WGS) entry which is preliminary data.</text>
</comment>
<dbReference type="Proteomes" id="UP000676336">
    <property type="component" value="Unassembled WGS sequence"/>
</dbReference>
<organism evidence="2 3">
    <name type="scientific">Rotaria magnacalcarata</name>
    <dbReference type="NCBI Taxonomy" id="392030"/>
    <lineage>
        <taxon>Eukaryota</taxon>
        <taxon>Metazoa</taxon>
        <taxon>Spiralia</taxon>
        <taxon>Gnathifera</taxon>
        <taxon>Rotifera</taxon>
        <taxon>Eurotatoria</taxon>
        <taxon>Bdelloidea</taxon>
        <taxon>Philodinida</taxon>
        <taxon>Philodinidae</taxon>
        <taxon>Rotaria</taxon>
    </lineage>
</organism>
<name>A0A8S3BZX2_9BILA</name>
<gene>
    <name evidence="2" type="ORF">SMN809_LOCUS48534</name>
</gene>
<dbReference type="AlphaFoldDB" id="A0A8S3BZX2"/>
<feature type="compositionally biased region" description="Basic and acidic residues" evidence="1">
    <location>
        <begin position="17"/>
        <end position="26"/>
    </location>
</feature>
<sequence length="26" mass="2974">MTIHSSTNRNVITSTTNDRKRTIPET</sequence>
<accession>A0A8S3BZX2</accession>
<reference evidence="2" key="1">
    <citation type="submission" date="2021-02" db="EMBL/GenBank/DDBJ databases">
        <authorList>
            <person name="Nowell W R."/>
        </authorList>
    </citation>
    <scope>NUCLEOTIDE SEQUENCE</scope>
</reference>
<dbReference type="EMBL" id="CAJOBI010156128">
    <property type="protein sequence ID" value="CAF4832035.1"/>
    <property type="molecule type" value="Genomic_DNA"/>
</dbReference>
<protein>
    <submittedName>
        <fullName evidence="2">Uncharacterized protein</fullName>
    </submittedName>
</protein>
<evidence type="ECO:0000313" key="2">
    <source>
        <dbReference type="EMBL" id="CAF4832035.1"/>
    </source>
</evidence>
<evidence type="ECO:0000256" key="1">
    <source>
        <dbReference type="SAM" id="MobiDB-lite"/>
    </source>
</evidence>
<proteinExistence type="predicted"/>
<evidence type="ECO:0000313" key="3">
    <source>
        <dbReference type="Proteomes" id="UP000676336"/>
    </source>
</evidence>
<feature type="compositionally biased region" description="Polar residues" evidence="1">
    <location>
        <begin position="1"/>
        <end position="16"/>
    </location>
</feature>
<feature type="non-terminal residue" evidence="2">
    <location>
        <position position="26"/>
    </location>
</feature>
<feature type="region of interest" description="Disordered" evidence="1">
    <location>
        <begin position="1"/>
        <end position="26"/>
    </location>
</feature>